<dbReference type="OrthoDB" id="9800188at2"/>
<dbReference type="Proteomes" id="UP000295443">
    <property type="component" value="Unassembled WGS sequence"/>
</dbReference>
<protein>
    <submittedName>
        <fullName evidence="1">3-hydroxylacyl-ACP dehydratase</fullName>
    </submittedName>
</protein>
<sequence>MQIDKTWIASHIPHQGDMCLLDGVAAWTETTIVCRTRSHLAADNPLRHAGRLGIANGIEYAAQAMAVHGALLAGDDQRPTVGFLTSVRDVRWFRARLDDLPGELTVSAERLSGAGTNILYQFTLQYGDSLLLSGRASVMLDASGAPH</sequence>
<dbReference type="InterPro" id="IPR016776">
    <property type="entry name" value="ApeP-like_dehydratase"/>
</dbReference>
<dbReference type="RefSeq" id="WP_131445542.1">
    <property type="nucleotide sequence ID" value="NZ_SJZB01000022.1"/>
</dbReference>
<proteinExistence type="predicted"/>
<organism evidence="1 2">
    <name type="scientific">Parasulfuritortus cantonensis</name>
    <dbReference type="NCBI Taxonomy" id="2528202"/>
    <lineage>
        <taxon>Bacteria</taxon>
        <taxon>Pseudomonadati</taxon>
        <taxon>Pseudomonadota</taxon>
        <taxon>Betaproteobacteria</taxon>
        <taxon>Nitrosomonadales</taxon>
        <taxon>Thiobacillaceae</taxon>
        <taxon>Parasulfuritortus</taxon>
    </lineage>
</organism>
<reference evidence="1 2" key="1">
    <citation type="submission" date="2019-03" db="EMBL/GenBank/DDBJ databases">
        <title>Genome sequence of Thiobacillaceae bacterium LSR1, a sulfur-oxidizing bacterium isolated from freshwater sediment.</title>
        <authorList>
            <person name="Li S."/>
        </authorList>
    </citation>
    <scope>NUCLEOTIDE SEQUENCE [LARGE SCALE GENOMIC DNA]</scope>
    <source>
        <strain evidence="1 2">LSR1</strain>
    </source>
</reference>
<keyword evidence="2" id="KW-1185">Reference proteome</keyword>
<dbReference type="InterPro" id="IPR029069">
    <property type="entry name" value="HotDog_dom_sf"/>
</dbReference>
<comment type="caution">
    <text evidence="1">The sequence shown here is derived from an EMBL/GenBank/DDBJ whole genome shotgun (WGS) entry which is preliminary data.</text>
</comment>
<dbReference type="SUPFAM" id="SSF54637">
    <property type="entry name" value="Thioesterase/thiol ester dehydrase-isomerase"/>
    <property type="match status" value="1"/>
</dbReference>
<evidence type="ECO:0000313" key="2">
    <source>
        <dbReference type="Proteomes" id="UP000295443"/>
    </source>
</evidence>
<dbReference type="AlphaFoldDB" id="A0A4R1BF62"/>
<dbReference type="Pfam" id="PF22817">
    <property type="entry name" value="ApeP-like"/>
    <property type="match status" value="1"/>
</dbReference>
<accession>A0A4R1BF62</accession>
<dbReference type="EMBL" id="SJZB01000022">
    <property type="protein sequence ID" value="TCJ15779.1"/>
    <property type="molecule type" value="Genomic_DNA"/>
</dbReference>
<name>A0A4R1BF62_9PROT</name>
<gene>
    <name evidence="1" type="ORF">EZJ19_06050</name>
</gene>
<evidence type="ECO:0000313" key="1">
    <source>
        <dbReference type="EMBL" id="TCJ15779.1"/>
    </source>
</evidence>
<dbReference type="Gene3D" id="3.10.129.10">
    <property type="entry name" value="Hotdog Thioesterase"/>
    <property type="match status" value="1"/>
</dbReference>